<feature type="binding site" evidence="10">
    <location>
        <begin position="28"/>
        <end position="35"/>
    </location>
    <ligand>
        <name>ATP</name>
        <dbReference type="ChEBI" id="CHEBI:30616"/>
    </ligand>
</feature>
<evidence type="ECO:0000256" key="6">
    <source>
        <dbReference type="ARBA" id="ARBA00023235"/>
    </source>
</evidence>
<dbReference type="PANTHER" id="PTHR11070:SF3">
    <property type="entry name" value="DNA 3'-5' HELICASE"/>
    <property type="match status" value="1"/>
</dbReference>
<comment type="catalytic activity">
    <reaction evidence="7">
        <text>Couples ATP hydrolysis with the unwinding of duplex DNA by translocating in the 3'-5' direction.</text>
        <dbReference type="EC" id="5.6.2.4"/>
    </reaction>
</comment>
<dbReference type="GO" id="GO:0005829">
    <property type="term" value="C:cytosol"/>
    <property type="evidence" value="ECO:0007669"/>
    <property type="project" value="TreeGrafter"/>
</dbReference>
<dbReference type="PATRIC" id="fig|1618985.3.peg.242"/>
<dbReference type="Gene3D" id="3.40.50.300">
    <property type="entry name" value="P-loop containing nucleotide triphosphate hydrolases"/>
    <property type="match status" value="2"/>
</dbReference>
<dbReference type="InterPro" id="IPR014017">
    <property type="entry name" value="DNA_helicase_UvrD-like_C"/>
</dbReference>
<dbReference type="AlphaFoldDB" id="A0A0G0UJB4"/>
<dbReference type="GO" id="GO:0043138">
    <property type="term" value="F:3'-5' DNA helicase activity"/>
    <property type="evidence" value="ECO:0007669"/>
    <property type="project" value="UniProtKB-EC"/>
</dbReference>
<dbReference type="InterPro" id="IPR014016">
    <property type="entry name" value="UvrD-like_ATP-bd"/>
</dbReference>
<keyword evidence="5 10" id="KW-0067">ATP-binding</keyword>
<keyword evidence="2 10" id="KW-0547">Nucleotide-binding</keyword>
<feature type="region of interest" description="Disordered" evidence="11">
    <location>
        <begin position="673"/>
        <end position="695"/>
    </location>
</feature>
<proteinExistence type="inferred from homology"/>
<evidence type="ECO:0000256" key="3">
    <source>
        <dbReference type="ARBA" id="ARBA00022801"/>
    </source>
</evidence>
<dbReference type="InterPro" id="IPR000212">
    <property type="entry name" value="DNA_helicase_UvrD/REP"/>
</dbReference>
<dbReference type="EC" id="5.6.2.4" evidence="8"/>
<dbReference type="CDD" id="cd17932">
    <property type="entry name" value="DEXQc_UvrD"/>
    <property type="match status" value="1"/>
</dbReference>
<comment type="catalytic activity">
    <reaction evidence="9">
        <text>ATP + H2O = ADP + phosphate + H(+)</text>
        <dbReference type="Rhea" id="RHEA:13065"/>
        <dbReference type="ChEBI" id="CHEBI:15377"/>
        <dbReference type="ChEBI" id="CHEBI:15378"/>
        <dbReference type="ChEBI" id="CHEBI:30616"/>
        <dbReference type="ChEBI" id="CHEBI:43474"/>
        <dbReference type="ChEBI" id="CHEBI:456216"/>
        <dbReference type="EC" id="5.6.2.4"/>
    </reaction>
</comment>
<keyword evidence="3 10" id="KW-0378">Hydrolase</keyword>
<dbReference type="InterPro" id="IPR027417">
    <property type="entry name" value="P-loop_NTPase"/>
</dbReference>
<dbReference type="Pfam" id="PF00580">
    <property type="entry name" value="UvrD-helicase"/>
    <property type="match status" value="1"/>
</dbReference>
<evidence type="ECO:0000256" key="5">
    <source>
        <dbReference type="ARBA" id="ARBA00022840"/>
    </source>
</evidence>
<name>A0A0G0UJB4_9BACT</name>
<gene>
    <name evidence="14" type="ORF">UU35_C0002G0087</name>
</gene>
<dbReference type="GO" id="GO:0000725">
    <property type="term" value="P:recombinational repair"/>
    <property type="evidence" value="ECO:0007669"/>
    <property type="project" value="TreeGrafter"/>
</dbReference>
<accession>A0A0G0UJB4</accession>
<feature type="domain" description="UvrD-like helicase C-terminal" evidence="13">
    <location>
        <begin position="299"/>
        <end position="562"/>
    </location>
</feature>
<comment type="caution">
    <text evidence="14">The sequence shown here is derived from an EMBL/GenBank/DDBJ whole genome shotgun (WGS) entry which is preliminary data.</text>
</comment>
<evidence type="ECO:0000256" key="7">
    <source>
        <dbReference type="ARBA" id="ARBA00034617"/>
    </source>
</evidence>
<evidence type="ECO:0000256" key="1">
    <source>
        <dbReference type="ARBA" id="ARBA00009922"/>
    </source>
</evidence>
<dbReference type="Pfam" id="PF13361">
    <property type="entry name" value="UvrD_C"/>
    <property type="match status" value="2"/>
</dbReference>
<evidence type="ECO:0000313" key="15">
    <source>
        <dbReference type="Proteomes" id="UP000034616"/>
    </source>
</evidence>
<dbReference type="PROSITE" id="PS51198">
    <property type="entry name" value="UVRD_HELICASE_ATP_BIND"/>
    <property type="match status" value="1"/>
</dbReference>
<dbReference type="PANTHER" id="PTHR11070">
    <property type="entry name" value="UVRD / RECB / PCRA DNA HELICASE FAMILY MEMBER"/>
    <property type="match status" value="1"/>
</dbReference>
<evidence type="ECO:0000259" key="12">
    <source>
        <dbReference type="PROSITE" id="PS51198"/>
    </source>
</evidence>
<organism evidence="14 15">
    <name type="scientific">Candidatus Uhrbacteria bacterium GW2011_GWC2_41_11</name>
    <dbReference type="NCBI Taxonomy" id="1618985"/>
    <lineage>
        <taxon>Bacteria</taxon>
        <taxon>Candidatus Uhriibacteriota</taxon>
    </lineage>
</organism>
<dbReference type="InterPro" id="IPR013986">
    <property type="entry name" value="DExx_box_DNA_helicase_dom_sf"/>
</dbReference>
<dbReference type="Gene3D" id="1.10.486.10">
    <property type="entry name" value="PCRA, domain 4"/>
    <property type="match status" value="1"/>
</dbReference>
<dbReference type="PROSITE" id="PS51217">
    <property type="entry name" value="UVRD_HELICASE_CTER"/>
    <property type="match status" value="1"/>
</dbReference>
<protein>
    <recommendedName>
        <fullName evidence="8">DNA 3'-5' helicase</fullName>
        <ecNumber evidence="8">5.6.2.4</ecNumber>
    </recommendedName>
</protein>
<evidence type="ECO:0000256" key="4">
    <source>
        <dbReference type="ARBA" id="ARBA00022806"/>
    </source>
</evidence>
<evidence type="ECO:0000256" key="8">
    <source>
        <dbReference type="ARBA" id="ARBA00034808"/>
    </source>
</evidence>
<dbReference type="GO" id="GO:0005524">
    <property type="term" value="F:ATP binding"/>
    <property type="evidence" value="ECO:0007669"/>
    <property type="project" value="UniProtKB-UniRule"/>
</dbReference>
<dbReference type="GO" id="GO:0003677">
    <property type="term" value="F:DNA binding"/>
    <property type="evidence" value="ECO:0007669"/>
    <property type="project" value="InterPro"/>
</dbReference>
<evidence type="ECO:0000313" key="14">
    <source>
        <dbReference type="EMBL" id="KKR87586.1"/>
    </source>
</evidence>
<evidence type="ECO:0000256" key="11">
    <source>
        <dbReference type="SAM" id="MobiDB-lite"/>
    </source>
</evidence>
<evidence type="ECO:0000259" key="13">
    <source>
        <dbReference type="PROSITE" id="PS51217"/>
    </source>
</evidence>
<sequence>MRINYQEELNQEQQEVVFNGNGYCLVLAGAGSGKTRTITYRVAYLLEQGVSPANILLLTFTNKAAKEMVTRVERLLFEKTENSGLTSVGLWGGTFHSIANRLLRLYAPLIGRTSRFTILDDDDSKNLVKMCIKEVGADTAGRKFPSPAIVQGMISYHRNASKSLREVVENRFPSLEGSLPLLERVAELYQARKAQADAVDFDDLLLFLRELLWQRPDVREQLSSRFHYILVDEYQDTNTVQADIVRSLASVHENLLVVGDDAQSIYSFRAADIRNILQFPDTLPQAKVFRLVTNYRSTPEILSLANAVIRRNTAQFQKDLRAVQASAGKPCIIPASDSQQEARELAQHINNLQHKQVSLSEIAILFRASFLSRAVEFELMRQGIPYEYRGGMKFFERAHMKDVLAYLRVVANVKDEMAWRRVLGLQPGIGLAGSSRILEQIRAHEQFEHLLSQSLPSLGRSTQGWEQCLSILRPLAAAGDRPADMIRAVVSGGYRNYLEMEYPDFMERVEDLEQFALFAETAVDLHSFLDEVSLTEQFALQSSSQSGAVKRMVLSTIHQAKGLEWDAVFVMGLSDRHFPHPRSFEEEGGLEEERRLFYVAATRARKYLFLTYATSAGFDETVGEPSIFLRELPNSVCCEEISKRPSSSWSHSSSSERPHRNWESDEDRIIILDDEGERPASLSPRKGFLRDVNEL</sequence>
<evidence type="ECO:0000256" key="2">
    <source>
        <dbReference type="ARBA" id="ARBA00022741"/>
    </source>
</evidence>
<dbReference type="SUPFAM" id="SSF52540">
    <property type="entry name" value="P-loop containing nucleoside triphosphate hydrolases"/>
    <property type="match status" value="1"/>
</dbReference>
<evidence type="ECO:0000256" key="10">
    <source>
        <dbReference type="PROSITE-ProRule" id="PRU00560"/>
    </source>
</evidence>
<keyword evidence="4 10" id="KW-0347">Helicase</keyword>
<reference evidence="14 15" key="1">
    <citation type="journal article" date="2015" name="Nature">
        <title>rRNA introns, odd ribosomes, and small enigmatic genomes across a large radiation of phyla.</title>
        <authorList>
            <person name="Brown C.T."/>
            <person name="Hug L.A."/>
            <person name="Thomas B.C."/>
            <person name="Sharon I."/>
            <person name="Castelle C.J."/>
            <person name="Singh A."/>
            <person name="Wilkins M.J."/>
            <person name="Williams K.H."/>
            <person name="Banfield J.F."/>
        </authorList>
    </citation>
    <scope>NUCLEOTIDE SEQUENCE [LARGE SCALE GENOMIC DNA]</scope>
</reference>
<dbReference type="Proteomes" id="UP000034616">
    <property type="component" value="Unassembled WGS sequence"/>
</dbReference>
<evidence type="ECO:0000256" key="9">
    <source>
        <dbReference type="ARBA" id="ARBA00048988"/>
    </source>
</evidence>
<comment type="similarity">
    <text evidence="1">Belongs to the helicase family. UvrD subfamily.</text>
</comment>
<feature type="domain" description="UvrD-like helicase ATP-binding" evidence="12">
    <location>
        <begin position="7"/>
        <end position="298"/>
    </location>
</feature>
<dbReference type="GO" id="GO:0016887">
    <property type="term" value="F:ATP hydrolysis activity"/>
    <property type="evidence" value="ECO:0007669"/>
    <property type="project" value="RHEA"/>
</dbReference>
<keyword evidence="6" id="KW-0413">Isomerase</keyword>
<dbReference type="Gene3D" id="1.10.10.160">
    <property type="match status" value="1"/>
</dbReference>
<dbReference type="EMBL" id="LCAH01000002">
    <property type="protein sequence ID" value="KKR87586.1"/>
    <property type="molecule type" value="Genomic_DNA"/>
</dbReference>